<dbReference type="Gramene" id="AET2Gv21175200.1">
    <property type="protein sequence ID" value="AET2Gv21175200.1"/>
    <property type="gene ID" value="AET2Gv21175200"/>
</dbReference>
<keyword evidence="7" id="KW-1185">Reference proteome</keyword>
<dbReference type="AlphaFoldDB" id="A0A453DBG2"/>
<keyword evidence="4" id="KW-0732">Signal</keyword>
<evidence type="ECO:0000256" key="3">
    <source>
        <dbReference type="ARBA" id="ARBA00023121"/>
    </source>
</evidence>
<dbReference type="Pfam" id="PF14368">
    <property type="entry name" value="LTP_2"/>
    <property type="match status" value="1"/>
</dbReference>
<comment type="similarity">
    <text evidence="1">Belongs to the plant LTP family. B11E subfamily.</text>
</comment>
<reference evidence="7" key="1">
    <citation type="journal article" date="2014" name="Science">
        <title>Ancient hybridizations among the ancestral genomes of bread wheat.</title>
        <authorList>
            <consortium name="International Wheat Genome Sequencing Consortium,"/>
            <person name="Marcussen T."/>
            <person name="Sandve S.R."/>
            <person name="Heier L."/>
            <person name="Spannagl M."/>
            <person name="Pfeifer M."/>
            <person name="Jakobsen K.S."/>
            <person name="Wulff B.B."/>
            <person name="Steuernagel B."/>
            <person name="Mayer K.F."/>
            <person name="Olsen O.A."/>
        </authorList>
    </citation>
    <scope>NUCLEOTIDE SEQUENCE [LARGE SCALE GENOMIC DNA]</scope>
    <source>
        <strain evidence="7">cv. AL8/78</strain>
    </source>
</reference>
<evidence type="ECO:0000259" key="5">
    <source>
        <dbReference type="SMART" id="SM00499"/>
    </source>
</evidence>
<dbReference type="Proteomes" id="UP000015105">
    <property type="component" value="Chromosome 2D"/>
</dbReference>
<organism evidence="6 7">
    <name type="scientific">Aegilops tauschii subsp. strangulata</name>
    <name type="common">Goatgrass</name>
    <dbReference type="NCBI Taxonomy" id="200361"/>
    <lineage>
        <taxon>Eukaryota</taxon>
        <taxon>Viridiplantae</taxon>
        <taxon>Streptophyta</taxon>
        <taxon>Embryophyta</taxon>
        <taxon>Tracheophyta</taxon>
        <taxon>Spermatophyta</taxon>
        <taxon>Magnoliopsida</taxon>
        <taxon>Liliopsida</taxon>
        <taxon>Poales</taxon>
        <taxon>Poaceae</taxon>
        <taxon>BOP clade</taxon>
        <taxon>Pooideae</taxon>
        <taxon>Triticodae</taxon>
        <taxon>Triticeae</taxon>
        <taxon>Triticinae</taxon>
        <taxon>Aegilops</taxon>
    </lineage>
</organism>
<evidence type="ECO:0000256" key="2">
    <source>
        <dbReference type="ARBA" id="ARBA00022448"/>
    </source>
</evidence>
<dbReference type="GO" id="GO:0006869">
    <property type="term" value="P:lipid transport"/>
    <property type="evidence" value="ECO:0007669"/>
    <property type="project" value="InterPro"/>
</dbReference>
<reference evidence="6" key="5">
    <citation type="journal article" date="2021" name="G3 (Bethesda)">
        <title>Aegilops tauschii genome assembly Aet v5.0 features greater sequence contiguity and improved annotation.</title>
        <authorList>
            <person name="Wang L."/>
            <person name="Zhu T."/>
            <person name="Rodriguez J.C."/>
            <person name="Deal K.R."/>
            <person name="Dubcovsky J."/>
            <person name="McGuire P.E."/>
            <person name="Lux T."/>
            <person name="Spannagl M."/>
            <person name="Mayer K.F.X."/>
            <person name="Baldrich P."/>
            <person name="Meyers B.C."/>
            <person name="Huo N."/>
            <person name="Gu Y.Q."/>
            <person name="Zhou H."/>
            <person name="Devos K.M."/>
            <person name="Bennetzen J.L."/>
            <person name="Unver T."/>
            <person name="Budak H."/>
            <person name="Gulick P.J."/>
            <person name="Galiba G."/>
            <person name="Kalapos B."/>
            <person name="Nelson D.R."/>
            <person name="Li P."/>
            <person name="You F.M."/>
            <person name="Luo M.C."/>
            <person name="Dvorak J."/>
        </authorList>
    </citation>
    <scope>NUCLEOTIDE SEQUENCE [LARGE SCALE GENOMIC DNA]</scope>
    <source>
        <strain evidence="6">cv. AL8/78</strain>
    </source>
</reference>
<protein>
    <recommendedName>
        <fullName evidence="5">Bifunctional inhibitor/plant lipid transfer protein/seed storage helical domain-containing protein</fullName>
    </recommendedName>
</protein>
<feature type="signal peptide" evidence="4">
    <location>
        <begin position="1"/>
        <end position="23"/>
    </location>
</feature>
<dbReference type="Gene3D" id="1.10.110.10">
    <property type="entry name" value="Plant lipid-transfer and hydrophobic proteins"/>
    <property type="match status" value="1"/>
</dbReference>
<keyword evidence="3" id="KW-0446">Lipid-binding</keyword>
<evidence type="ECO:0000313" key="7">
    <source>
        <dbReference type="Proteomes" id="UP000015105"/>
    </source>
</evidence>
<reference evidence="6" key="3">
    <citation type="journal article" date="2017" name="Nature">
        <title>Genome sequence of the progenitor of the wheat D genome Aegilops tauschii.</title>
        <authorList>
            <person name="Luo M.C."/>
            <person name="Gu Y.Q."/>
            <person name="Puiu D."/>
            <person name="Wang H."/>
            <person name="Twardziok S.O."/>
            <person name="Deal K.R."/>
            <person name="Huo N."/>
            <person name="Zhu T."/>
            <person name="Wang L."/>
            <person name="Wang Y."/>
            <person name="McGuire P.E."/>
            <person name="Liu S."/>
            <person name="Long H."/>
            <person name="Ramasamy R.K."/>
            <person name="Rodriguez J.C."/>
            <person name="Van S.L."/>
            <person name="Yuan L."/>
            <person name="Wang Z."/>
            <person name="Xia Z."/>
            <person name="Xiao L."/>
            <person name="Anderson O.D."/>
            <person name="Ouyang S."/>
            <person name="Liang Y."/>
            <person name="Zimin A.V."/>
            <person name="Pertea G."/>
            <person name="Qi P."/>
            <person name="Bennetzen J.L."/>
            <person name="Dai X."/>
            <person name="Dawson M.W."/>
            <person name="Muller H.G."/>
            <person name="Kugler K."/>
            <person name="Rivarola-Duarte L."/>
            <person name="Spannagl M."/>
            <person name="Mayer K.F.X."/>
            <person name="Lu F.H."/>
            <person name="Bevan M.W."/>
            <person name="Leroy P."/>
            <person name="Li P."/>
            <person name="You F.M."/>
            <person name="Sun Q."/>
            <person name="Liu Z."/>
            <person name="Lyons E."/>
            <person name="Wicker T."/>
            <person name="Salzberg S.L."/>
            <person name="Devos K.M."/>
            <person name="Dvorak J."/>
        </authorList>
    </citation>
    <scope>NUCLEOTIDE SEQUENCE [LARGE SCALE GENOMIC DNA]</scope>
    <source>
        <strain evidence="6">cv. AL8/78</strain>
    </source>
</reference>
<dbReference type="PANTHER" id="PTHR33214:SF31">
    <property type="entry name" value="BIFUNCTIONAL INHIBITOR_PLANT LIPID TRANSFER PROTEIN_SEED STORAGE HELICAL DOMAIN-CONTAINING PROTEIN"/>
    <property type="match status" value="1"/>
</dbReference>
<accession>A0A453DBG2</accession>
<dbReference type="PANTHER" id="PTHR33214">
    <property type="entry name" value="BIFUNCTIONAL INHIBITOR/LIPID-TRANSFER PROTEIN/SEED STORAGE 2S ALBUMIN SUPERFAMILY PROTEIN"/>
    <property type="match status" value="1"/>
</dbReference>
<dbReference type="SMART" id="SM00499">
    <property type="entry name" value="AAI"/>
    <property type="match status" value="1"/>
</dbReference>
<name>A0A453DBG2_AEGTS</name>
<dbReference type="InterPro" id="IPR036312">
    <property type="entry name" value="Bifun_inhib/LTP/seed_sf"/>
</dbReference>
<dbReference type="EnsemblPlants" id="AET2Gv21175200.1">
    <property type="protein sequence ID" value="AET2Gv21175200.1"/>
    <property type="gene ID" value="AET2Gv21175200"/>
</dbReference>
<reference evidence="7" key="2">
    <citation type="journal article" date="2017" name="Nat. Plants">
        <title>The Aegilops tauschii genome reveals multiple impacts of transposons.</title>
        <authorList>
            <person name="Zhao G."/>
            <person name="Zou C."/>
            <person name="Li K."/>
            <person name="Wang K."/>
            <person name="Li T."/>
            <person name="Gao L."/>
            <person name="Zhang X."/>
            <person name="Wang H."/>
            <person name="Yang Z."/>
            <person name="Liu X."/>
            <person name="Jiang W."/>
            <person name="Mao L."/>
            <person name="Kong X."/>
            <person name="Jiao Y."/>
            <person name="Jia J."/>
        </authorList>
    </citation>
    <scope>NUCLEOTIDE SEQUENCE [LARGE SCALE GENOMIC DNA]</scope>
    <source>
        <strain evidence="7">cv. AL8/78</strain>
    </source>
</reference>
<proteinExistence type="inferred from homology"/>
<sequence>MARSAAVVMCVVLVVVVARGAVAEKWVCTAKLDMLLPCNPSIKEGPWSAPSTLCCSNLRVQEQEGCICPYLQDPVFYGYINRPNFLKTLTSCGIRIPPACPTT</sequence>
<dbReference type="InterPro" id="IPR033872">
    <property type="entry name" value="nsLTP2"/>
</dbReference>
<evidence type="ECO:0000256" key="1">
    <source>
        <dbReference type="ARBA" id="ARBA00009707"/>
    </source>
</evidence>
<dbReference type="SUPFAM" id="SSF47699">
    <property type="entry name" value="Bifunctional inhibitor/lipid-transfer protein/seed storage 2S albumin"/>
    <property type="match status" value="1"/>
</dbReference>
<evidence type="ECO:0000313" key="6">
    <source>
        <dbReference type="EnsemblPlants" id="AET2Gv21175200.1"/>
    </source>
</evidence>
<feature type="chain" id="PRO_5019474412" description="Bifunctional inhibitor/plant lipid transfer protein/seed storage helical domain-containing protein" evidence="4">
    <location>
        <begin position="24"/>
        <end position="103"/>
    </location>
</feature>
<dbReference type="GO" id="GO:0008289">
    <property type="term" value="F:lipid binding"/>
    <property type="evidence" value="ECO:0007669"/>
    <property type="project" value="UniProtKB-KW"/>
</dbReference>
<reference evidence="6" key="4">
    <citation type="submission" date="2019-03" db="UniProtKB">
        <authorList>
            <consortium name="EnsemblPlants"/>
        </authorList>
    </citation>
    <scope>IDENTIFICATION</scope>
</reference>
<keyword evidence="2" id="KW-0813">Transport</keyword>
<evidence type="ECO:0000256" key="4">
    <source>
        <dbReference type="SAM" id="SignalP"/>
    </source>
</evidence>
<dbReference type="InterPro" id="IPR016140">
    <property type="entry name" value="Bifunc_inhib/LTP/seed_store"/>
</dbReference>
<feature type="domain" description="Bifunctional inhibitor/plant lipid transfer protein/seed storage helical" evidence="5">
    <location>
        <begin position="28"/>
        <end position="100"/>
    </location>
</feature>